<evidence type="ECO:0000256" key="6">
    <source>
        <dbReference type="ARBA" id="ARBA00022692"/>
    </source>
</evidence>
<evidence type="ECO:0000313" key="17">
    <source>
        <dbReference type="Proteomes" id="UP000176755"/>
    </source>
</evidence>
<feature type="transmembrane region" description="Helical" evidence="13">
    <location>
        <begin position="47"/>
        <end position="64"/>
    </location>
</feature>
<evidence type="ECO:0000256" key="1">
    <source>
        <dbReference type="ARBA" id="ARBA00004167"/>
    </source>
</evidence>
<dbReference type="Pfam" id="PF03717">
    <property type="entry name" value="PBP_dimer"/>
    <property type="match status" value="1"/>
</dbReference>
<dbReference type="SUPFAM" id="SSF56601">
    <property type="entry name" value="beta-lactamase/transpeptidase-like"/>
    <property type="match status" value="1"/>
</dbReference>
<reference evidence="16 17" key="1">
    <citation type="journal article" date="2016" name="Nat. Commun.">
        <title>Thousands of microbial genomes shed light on interconnected biogeochemical processes in an aquifer system.</title>
        <authorList>
            <person name="Anantharaman K."/>
            <person name="Brown C.T."/>
            <person name="Hug L.A."/>
            <person name="Sharon I."/>
            <person name="Castelle C.J."/>
            <person name="Probst A.J."/>
            <person name="Thomas B.C."/>
            <person name="Singh A."/>
            <person name="Wilkins M.J."/>
            <person name="Karaoz U."/>
            <person name="Brodie E.L."/>
            <person name="Williams K.H."/>
            <person name="Hubbard S.S."/>
            <person name="Banfield J.F."/>
        </authorList>
    </citation>
    <scope>NUCLEOTIDE SEQUENCE [LARGE SCALE GENOMIC DNA]</scope>
</reference>
<keyword evidence="10 13" id="KW-1133">Transmembrane helix</keyword>
<dbReference type="SUPFAM" id="SSF56519">
    <property type="entry name" value="Penicillin binding protein dimerisation domain"/>
    <property type="match status" value="1"/>
</dbReference>
<keyword evidence="4" id="KW-0997">Cell inner membrane</keyword>
<keyword evidence="7" id="KW-0378">Hydrolase</keyword>
<dbReference type="GO" id="GO:0008360">
    <property type="term" value="P:regulation of cell shape"/>
    <property type="evidence" value="ECO:0007669"/>
    <property type="project" value="UniProtKB-KW"/>
</dbReference>
<evidence type="ECO:0000313" key="16">
    <source>
        <dbReference type="EMBL" id="OGZ18856.1"/>
    </source>
</evidence>
<dbReference type="GO" id="GO:0009252">
    <property type="term" value="P:peptidoglycan biosynthetic process"/>
    <property type="evidence" value="ECO:0007669"/>
    <property type="project" value="UniProtKB-KW"/>
</dbReference>
<evidence type="ECO:0000256" key="12">
    <source>
        <dbReference type="ARBA" id="ARBA00023316"/>
    </source>
</evidence>
<dbReference type="Proteomes" id="UP000176755">
    <property type="component" value="Unassembled WGS sequence"/>
</dbReference>
<dbReference type="Gene3D" id="3.40.710.10">
    <property type="entry name" value="DD-peptidase/beta-lactamase superfamily"/>
    <property type="match status" value="1"/>
</dbReference>
<dbReference type="GO" id="GO:0005886">
    <property type="term" value="C:plasma membrane"/>
    <property type="evidence" value="ECO:0007669"/>
    <property type="project" value="UniProtKB-SubCell"/>
</dbReference>
<keyword evidence="5" id="KW-0645">Protease</keyword>
<protein>
    <submittedName>
        <fullName evidence="16">Penicillin-binding protein 2</fullName>
    </submittedName>
</protein>
<name>A0A1G2DZ76_9BACT</name>
<dbReference type="InterPro" id="IPR050515">
    <property type="entry name" value="Beta-lactam/transpept"/>
</dbReference>
<evidence type="ECO:0000256" key="8">
    <source>
        <dbReference type="ARBA" id="ARBA00022960"/>
    </source>
</evidence>
<evidence type="ECO:0000256" key="11">
    <source>
        <dbReference type="ARBA" id="ARBA00023136"/>
    </source>
</evidence>
<dbReference type="Pfam" id="PF00905">
    <property type="entry name" value="Transpeptidase"/>
    <property type="match status" value="1"/>
</dbReference>
<evidence type="ECO:0000259" key="15">
    <source>
        <dbReference type="Pfam" id="PF03717"/>
    </source>
</evidence>
<dbReference type="InterPro" id="IPR005311">
    <property type="entry name" value="PBP_dimer"/>
</dbReference>
<evidence type="ECO:0000256" key="7">
    <source>
        <dbReference type="ARBA" id="ARBA00022801"/>
    </source>
</evidence>
<evidence type="ECO:0000256" key="5">
    <source>
        <dbReference type="ARBA" id="ARBA00022670"/>
    </source>
</evidence>
<evidence type="ECO:0000256" key="3">
    <source>
        <dbReference type="ARBA" id="ARBA00022475"/>
    </source>
</evidence>
<evidence type="ECO:0000256" key="4">
    <source>
        <dbReference type="ARBA" id="ARBA00022519"/>
    </source>
</evidence>
<dbReference type="Gene3D" id="3.90.1310.10">
    <property type="entry name" value="Penicillin-binding protein 2a (Domain 2)"/>
    <property type="match status" value="1"/>
</dbReference>
<dbReference type="GO" id="GO:0006508">
    <property type="term" value="P:proteolysis"/>
    <property type="evidence" value="ECO:0007669"/>
    <property type="project" value="UniProtKB-KW"/>
</dbReference>
<dbReference type="InterPro" id="IPR001460">
    <property type="entry name" value="PCN-bd_Tpept"/>
</dbReference>
<evidence type="ECO:0000256" key="2">
    <source>
        <dbReference type="ARBA" id="ARBA00004236"/>
    </source>
</evidence>
<dbReference type="GO" id="GO:0008658">
    <property type="term" value="F:penicillin binding"/>
    <property type="evidence" value="ECO:0007669"/>
    <property type="project" value="InterPro"/>
</dbReference>
<keyword evidence="8" id="KW-0133">Cell shape</keyword>
<dbReference type="EMBL" id="MHLY01000006">
    <property type="protein sequence ID" value="OGZ18856.1"/>
    <property type="molecule type" value="Genomic_DNA"/>
</dbReference>
<evidence type="ECO:0000256" key="13">
    <source>
        <dbReference type="SAM" id="Phobius"/>
    </source>
</evidence>
<dbReference type="InterPro" id="IPR012338">
    <property type="entry name" value="Beta-lactam/transpept-like"/>
</dbReference>
<dbReference type="PANTHER" id="PTHR30627:SF2">
    <property type="entry name" value="PEPTIDOGLYCAN D,D-TRANSPEPTIDASE MRDA"/>
    <property type="match status" value="1"/>
</dbReference>
<gene>
    <name evidence="16" type="ORF">A2175_02370</name>
</gene>
<keyword evidence="6 13" id="KW-0812">Transmembrane</keyword>
<dbReference type="GO" id="GO:0071555">
    <property type="term" value="P:cell wall organization"/>
    <property type="evidence" value="ECO:0007669"/>
    <property type="project" value="UniProtKB-KW"/>
</dbReference>
<proteinExistence type="predicted"/>
<dbReference type="STRING" id="1801663.A2175_02370"/>
<evidence type="ECO:0000256" key="10">
    <source>
        <dbReference type="ARBA" id="ARBA00022989"/>
    </source>
</evidence>
<dbReference type="NCBIfam" id="TIGR03423">
    <property type="entry name" value="pbp2_mrdA"/>
    <property type="match status" value="1"/>
</dbReference>
<dbReference type="AlphaFoldDB" id="A0A1G2DZ76"/>
<keyword evidence="11 13" id="KW-0472">Membrane</keyword>
<evidence type="ECO:0000256" key="9">
    <source>
        <dbReference type="ARBA" id="ARBA00022984"/>
    </source>
</evidence>
<keyword evidence="3" id="KW-1003">Cell membrane</keyword>
<feature type="domain" description="Penicillin-binding protein dimerisation" evidence="15">
    <location>
        <begin position="90"/>
        <end position="256"/>
    </location>
</feature>
<keyword evidence="12" id="KW-0961">Cell wall biogenesis/degradation</keyword>
<comment type="caution">
    <text evidence="16">The sequence shown here is derived from an EMBL/GenBank/DDBJ whole genome shotgun (WGS) entry which is preliminary data.</text>
</comment>
<dbReference type="PANTHER" id="PTHR30627">
    <property type="entry name" value="PEPTIDOGLYCAN D,D-TRANSPEPTIDASE"/>
    <property type="match status" value="1"/>
</dbReference>
<keyword evidence="9" id="KW-0573">Peptidoglycan synthesis</keyword>
<accession>A0A1G2DZ76</accession>
<sequence>MLKFRLSKNSDEDIEPHEVLLDSLAKKKEKELGISEKKFEVPLLKKILQGFFVFCILLILGLFLKTIQLQVFEKEKYLALAENNKFIIHKIQAERGVIYDKDLKQLVFNKPSFDLICEKNNLPQDETEREKIINDVSLLLKKDPQEIKDKIEKGETVFENLSQEELVLLETKIEELPGFKIVNNSIREYDEGPVFSHVLGYTGKIGSEELKNNPEFYSINDYVGISGLEKSYEDILRKNSGELRIERDVQDNVISKEIISLPQSGNSLVLWLDSDLQNKIKEELENKLNELGTKKAVGIAMDPKTGGILALVSLPGFDNNLFQKGADQEELQKLLDDPQKLNSLFNRAISGKYLVGSTIKPLIASAVLEEEIISPEKKLDCEGRIIIQNPYDKTSSSTKSDWTIHGWTDLRKAIAESCDVYFYTVGGGYEKQEGLGPTRIKEYLELFNWNAKTGIDLPGETAGFIPDKNWKKTTWKSNWWDGDTYNLAIGQGFLQITPLEVITSFAVIANGGTMYQPQIVQKIVDTSTGAMKIIEEMEPKIISKNFITPENLQIVREGMRQAVTGVNSPQASSIILNSLPVSAAAKTGTAELGNNHYHNWITVFAPYEDPQIVLTLMTEDVRGVQEAVKPIARNILEWYFTK</sequence>
<comment type="subcellular location">
    <subcellularLocation>
        <location evidence="2">Cell membrane</location>
    </subcellularLocation>
    <subcellularLocation>
        <location evidence="1">Membrane</location>
        <topology evidence="1">Single-pass membrane protein</topology>
    </subcellularLocation>
</comment>
<dbReference type="GO" id="GO:0071972">
    <property type="term" value="F:peptidoglycan L,D-transpeptidase activity"/>
    <property type="evidence" value="ECO:0007669"/>
    <property type="project" value="TreeGrafter"/>
</dbReference>
<dbReference type="InterPro" id="IPR036138">
    <property type="entry name" value="PBP_dimer_sf"/>
</dbReference>
<dbReference type="GO" id="GO:0009002">
    <property type="term" value="F:serine-type D-Ala-D-Ala carboxypeptidase activity"/>
    <property type="evidence" value="ECO:0007669"/>
    <property type="project" value="InterPro"/>
</dbReference>
<dbReference type="InterPro" id="IPR017790">
    <property type="entry name" value="Penicillin-binding_protein_2"/>
</dbReference>
<feature type="domain" description="Penicillin-binding protein transpeptidase" evidence="14">
    <location>
        <begin position="299"/>
        <end position="637"/>
    </location>
</feature>
<evidence type="ECO:0000259" key="14">
    <source>
        <dbReference type="Pfam" id="PF00905"/>
    </source>
</evidence>
<organism evidence="16 17">
    <name type="scientific">Candidatus Nealsonbacteria bacterium RBG_13_42_11</name>
    <dbReference type="NCBI Taxonomy" id="1801663"/>
    <lineage>
        <taxon>Bacteria</taxon>
        <taxon>Candidatus Nealsoniibacteriota</taxon>
    </lineage>
</organism>